<evidence type="ECO:0000259" key="5">
    <source>
        <dbReference type="PROSITE" id="PS50212"/>
    </source>
</evidence>
<dbReference type="Gene3D" id="1.20.870.10">
    <property type="entry name" value="Son of sevenless (SoS) protein Chain: S domain 1"/>
    <property type="match status" value="1"/>
</dbReference>
<evidence type="ECO:0000313" key="7">
    <source>
        <dbReference type="Proteomes" id="UP000279833"/>
    </source>
</evidence>
<feature type="compositionally biased region" description="Low complexity" evidence="3">
    <location>
        <begin position="184"/>
        <end position="206"/>
    </location>
</feature>
<dbReference type="EMBL" id="UZAK01036123">
    <property type="protein sequence ID" value="VDP53933.1"/>
    <property type="molecule type" value="Genomic_DNA"/>
</dbReference>
<feature type="compositionally biased region" description="Acidic residues" evidence="3">
    <location>
        <begin position="69"/>
        <end position="89"/>
    </location>
</feature>
<dbReference type="InterPro" id="IPR000651">
    <property type="entry name" value="Ras-like_Gua-exchang_fac_N"/>
</dbReference>
<keyword evidence="1 2" id="KW-0344">Guanine-nucleotide releasing factor</keyword>
<proteinExistence type="predicted"/>
<dbReference type="WBParaSite" id="SCUD_0001375301-mRNA-1">
    <property type="protein sequence ID" value="SCUD_0001375301-mRNA-1"/>
    <property type="gene ID" value="SCUD_0001375301"/>
</dbReference>
<dbReference type="STRING" id="6186.A0A183KFF6"/>
<dbReference type="InterPro" id="IPR008937">
    <property type="entry name" value="Ras-like_GEF"/>
</dbReference>
<accession>A0A183KFF6</accession>
<dbReference type="GO" id="GO:0005085">
    <property type="term" value="F:guanyl-nucleotide exchange factor activity"/>
    <property type="evidence" value="ECO:0007669"/>
    <property type="project" value="UniProtKB-KW"/>
</dbReference>
<keyword evidence="7" id="KW-1185">Reference proteome</keyword>
<sequence>MNNIIFETNVPISMLYPYKNNAITSTNQHEQQPVIQSTDVTNHFDSGKIRFNESSSYLCTTGDTSPDGEREEEELEGKDEDDEGDDDDNNGVLIGSHSLASSNIVVNSSHLSLVIGLSSQSSPITNTSLSSDIENSTTTINHNSNFIGTERSDDRSGEIILSGSHEKQDSTNVMISMLSNSGSSSTLTLTSHGSSNDCHNNNNNPNQTLTNGRTSTIKSLRDYAFQRQSSQSPIRSTEIVNQRFSNSSSFPPQIRMATLDKLIERLTYPTYFDTRLVNCFLLVYRRVTTSDELLDLLIERFRIPDPEFLPEEWNIEVEQGQLESPAQHMLKRFRSGYKKRIQSSPGVLRIDPTNSFRNSSIHPFKLAEQVTLYEWELYRRIPFWEVESRDRTGNAVPNLNKSKSFSNRFRSWLIYSILSEAHPDDRIVGIQRVIDLMLIMEHMNNLQGSQEAKSALISAAVYRLRKSFQAIRRMRHYREIVDRLRREGVHNPKCQRTSSSCSSSSSLISHQNNPMIDSNLSANHPIHNNSTNNTTSNNNSINSHFASFGLPFSTGTSKSHERRIRVLEKQHASGESCHPCVPYIAAGVMTRLIHLDLRHPDTIINDVGNVMINCWKHRQLADIVERYLAFQRIPYTFNVDDNIREFLEHVDPFELAGVSSEAEFESKMYQLSESYEPRDTETVNEPIIPESIVLTDSSNFLIHHLM</sequence>
<dbReference type="InterPro" id="IPR001895">
    <property type="entry name" value="RASGEF_cat_dom"/>
</dbReference>
<dbReference type="Pfam" id="PF00617">
    <property type="entry name" value="RasGEF"/>
    <property type="match status" value="1"/>
</dbReference>
<dbReference type="PROSITE" id="PS50009">
    <property type="entry name" value="RASGEF_CAT"/>
    <property type="match status" value="1"/>
</dbReference>
<dbReference type="InterPro" id="IPR023578">
    <property type="entry name" value="Ras_GEF_dom_sf"/>
</dbReference>
<gene>
    <name evidence="6" type="ORF">SCUD_LOCUS13750</name>
</gene>
<evidence type="ECO:0000256" key="2">
    <source>
        <dbReference type="PROSITE-ProRule" id="PRU00168"/>
    </source>
</evidence>
<feature type="domain" description="Ras-GEF" evidence="4">
    <location>
        <begin position="362"/>
        <end position="678"/>
    </location>
</feature>
<feature type="region of interest" description="Disordered" evidence="3">
    <location>
        <begin position="55"/>
        <end position="94"/>
    </location>
</feature>
<dbReference type="AlphaFoldDB" id="A0A183KFF6"/>
<evidence type="ECO:0000259" key="4">
    <source>
        <dbReference type="PROSITE" id="PS50009"/>
    </source>
</evidence>
<feature type="domain" description="N-terminal Ras-GEF" evidence="5">
    <location>
        <begin position="250"/>
        <end position="382"/>
    </location>
</feature>
<evidence type="ECO:0000313" key="8">
    <source>
        <dbReference type="WBParaSite" id="SCUD_0001375301-mRNA-1"/>
    </source>
</evidence>
<dbReference type="PANTHER" id="PTHR23113:SF363">
    <property type="entry name" value="PROTEIN SON OF SEVENLESS"/>
    <property type="match status" value="1"/>
</dbReference>
<evidence type="ECO:0000256" key="1">
    <source>
        <dbReference type="ARBA" id="ARBA00022658"/>
    </source>
</evidence>
<feature type="compositionally biased region" description="Polar residues" evidence="3">
    <location>
        <begin position="55"/>
        <end position="64"/>
    </location>
</feature>
<dbReference type="SUPFAM" id="SSF48366">
    <property type="entry name" value="Ras GEF"/>
    <property type="match status" value="1"/>
</dbReference>
<evidence type="ECO:0000313" key="6">
    <source>
        <dbReference type="EMBL" id="VDP53933.1"/>
    </source>
</evidence>
<protein>
    <submittedName>
        <fullName evidence="8">Ras-GEF domain-containing protein</fullName>
    </submittedName>
</protein>
<dbReference type="SMART" id="SM00147">
    <property type="entry name" value="RasGEF"/>
    <property type="match status" value="1"/>
</dbReference>
<dbReference type="Proteomes" id="UP000279833">
    <property type="component" value="Unassembled WGS sequence"/>
</dbReference>
<organism evidence="8">
    <name type="scientific">Schistosoma curassoni</name>
    <dbReference type="NCBI Taxonomy" id="6186"/>
    <lineage>
        <taxon>Eukaryota</taxon>
        <taxon>Metazoa</taxon>
        <taxon>Spiralia</taxon>
        <taxon>Lophotrochozoa</taxon>
        <taxon>Platyhelminthes</taxon>
        <taxon>Trematoda</taxon>
        <taxon>Digenea</taxon>
        <taxon>Strigeidida</taxon>
        <taxon>Schistosomatoidea</taxon>
        <taxon>Schistosomatidae</taxon>
        <taxon>Schistosoma</taxon>
    </lineage>
</organism>
<name>A0A183KFF6_9TREM</name>
<dbReference type="GO" id="GO:0007265">
    <property type="term" value="P:Ras protein signal transduction"/>
    <property type="evidence" value="ECO:0007669"/>
    <property type="project" value="TreeGrafter"/>
</dbReference>
<dbReference type="PROSITE" id="PS50212">
    <property type="entry name" value="RASGEF_NTER"/>
    <property type="match status" value="1"/>
</dbReference>
<feature type="region of interest" description="Disordered" evidence="3">
    <location>
        <begin position="184"/>
        <end position="212"/>
    </location>
</feature>
<dbReference type="PANTHER" id="PTHR23113">
    <property type="entry name" value="GUANINE NUCLEOTIDE EXCHANGE FACTOR"/>
    <property type="match status" value="1"/>
</dbReference>
<evidence type="ECO:0000256" key="3">
    <source>
        <dbReference type="SAM" id="MobiDB-lite"/>
    </source>
</evidence>
<dbReference type="GO" id="GO:0005886">
    <property type="term" value="C:plasma membrane"/>
    <property type="evidence" value="ECO:0007669"/>
    <property type="project" value="TreeGrafter"/>
</dbReference>
<dbReference type="Gene3D" id="1.10.840.10">
    <property type="entry name" value="Ras guanine-nucleotide exchange factors catalytic domain"/>
    <property type="match status" value="1"/>
</dbReference>
<dbReference type="Pfam" id="PF00618">
    <property type="entry name" value="RasGEF_N"/>
    <property type="match status" value="1"/>
</dbReference>
<dbReference type="CDD" id="cd06224">
    <property type="entry name" value="REM"/>
    <property type="match status" value="1"/>
</dbReference>
<dbReference type="InterPro" id="IPR036964">
    <property type="entry name" value="RASGEF_cat_dom_sf"/>
</dbReference>
<reference evidence="6 7" key="2">
    <citation type="submission" date="2018-11" db="EMBL/GenBank/DDBJ databases">
        <authorList>
            <consortium name="Pathogen Informatics"/>
        </authorList>
    </citation>
    <scope>NUCLEOTIDE SEQUENCE [LARGE SCALE GENOMIC DNA]</scope>
    <source>
        <strain evidence="6">Dakar</strain>
        <strain evidence="7">Dakar, Senegal</strain>
    </source>
</reference>
<reference evidence="8" key="1">
    <citation type="submission" date="2016-06" db="UniProtKB">
        <authorList>
            <consortium name="WormBaseParasite"/>
        </authorList>
    </citation>
    <scope>IDENTIFICATION</scope>
</reference>